<evidence type="ECO:0000313" key="2">
    <source>
        <dbReference type="Proteomes" id="UP000256769"/>
    </source>
</evidence>
<dbReference type="PROSITE" id="PS51257">
    <property type="entry name" value="PROKAR_LIPOPROTEIN"/>
    <property type="match status" value="1"/>
</dbReference>
<accession>A0A3D9CKS9</accession>
<dbReference type="EMBL" id="QNUE01000009">
    <property type="protein sequence ID" value="REC66376.1"/>
    <property type="molecule type" value="Genomic_DNA"/>
</dbReference>
<name>A0A3D9CKS9_9FLAO</name>
<dbReference type="Proteomes" id="UP000256769">
    <property type="component" value="Unassembled WGS sequence"/>
</dbReference>
<evidence type="ECO:0000313" key="1">
    <source>
        <dbReference type="EMBL" id="REC66376.1"/>
    </source>
</evidence>
<dbReference type="RefSeq" id="WP_115960687.1">
    <property type="nucleotide sequence ID" value="NZ_CBCRVL010000035.1"/>
</dbReference>
<gene>
    <name evidence="1" type="ORF">DRF59_12960</name>
</gene>
<protein>
    <recommendedName>
        <fullName evidence="3">Lipoprotein</fullName>
    </recommendedName>
</protein>
<dbReference type="OrthoDB" id="1267966at2"/>
<reference evidence="1 2" key="1">
    <citation type="journal article" date="2007" name="Int. J. Syst. Evol. Microbiol.">
        <title>Chryseobacterium flavum sp. nov., isolated from polluted soil.</title>
        <authorList>
            <person name="Zhou Y."/>
            <person name="Dong J."/>
            <person name="Wang X."/>
            <person name="Huang X."/>
            <person name="Zhang K.Y."/>
            <person name="Zhang Y.Q."/>
            <person name="Guo Y.F."/>
            <person name="Lai R."/>
            <person name="Li W.J."/>
        </authorList>
    </citation>
    <scope>NUCLEOTIDE SEQUENCE [LARGE SCALE GENOMIC DNA]</scope>
    <source>
        <strain evidence="1 2">KCTC 12877</strain>
    </source>
</reference>
<dbReference type="AlphaFoldDB" id="A0A3D9CKS9"/>
<proteinExistence type="predicted"/>
<evidence type="ECO:0008006" key="3">
    <source>
        <dbReference type="Google" id="ProtNLM"/>
    </source>
</evidence>
<keyword evidence="2" id="KW-1185">Reference proteome</keyword>
<organism evidence="1 2">
    <name type="scientific">Chryseobacterium flavum</name>
    <dbReference type="NCBI Taxonomy" id="415851"/>
    <lineage>
        <taxon>Bacteria</taxon>
        <taxon>Pseudomonadati</taxon>
        <taxon>Bacteroidota</taxon>
        <taxon>Flavobacteriia</taxon>
        <taxon>Flavobacteriales</taxon>
        <taxon>Weeksellaceae</taxon>
        <taxon>Chryseobacterium group</taxon>
        <taxon>Chryseobacterium</taxon>
    </lineage>
</organism>
<comment type="caution">
    <text evidence="1">The sequence shown here is derived from an EMBL/GenBank/DDBJ whole genome shotgun (WGS) entry which is preliminary data.</text>
</comment>
<sequence>MILQIMRLKNKIVFMLVTCMLLSCKRKSNISEAITKEAEEMVAKTSTNKSRSVLYLYTDVVEKDSLIGIAYGLPVYEKDKYYLKMVNTTPLLIEQKIYKTYFQNEELLLCNNHKYFRSETYFPNIGEPYYVNIYIYNGKVTNIEHQNVPE</sequence>